<dbReference type="EMBL" id="CP117167">
    <property type="protein sequence ID" value="WCT12767.1"/>
    <property type="molecule type" value="Genomic_DNA"/>
</dbReference>
<evidence type="ECO:0000313" key="4">
    <source>
        <dbReference type="Proteomes" id="UP001216139"/>
    </source>
</evidence>
<dbReference type="InterPro" id="IPR011990">
    <property type="entry name" value="TPR-like_helical_dom_sf"/>
</dbReference>
<evidence type="ECO:0000313" key="3">
    <source>
        <dbReference type="EMBL" id="WCT12767.1"/>
    </source>
</evidence>
<dbReference type="SMART" id="SM00028">
    <property type="entry name" value="TPR"/>
    <property type="match status" value="5"/>
</dbReference>
<name>A0ABY7T8S5_9SPHI</name>
<protein>
    <recommendedName>
        <fullName evidence="5">Tetratricopeptide repeat protein</fullName>
    </recommendedName>
</protein>
<dbReference type="RefSeq" id="WP_273631028.1">
    <property type="nucleotide sequence ID" value="NZ_CP117167.1"/>
</dbReference>
<dbReference type="PROSITE" id="PS50005">
    <property type="entry name" value="TPR"/>
    <property type="match status" value="2"/>
</dbReference>
<feature type="chain" id="PRO_5047076937" description="Tetratricopeptide repeat protein" evidence="2">
    <location>
        <begin position="24"/>
        <end position="563"/>
    </location>
</feature>
<evidence type="ECO:0000256" key="1">
    <source>
        <dbReference type="PROSITE-ProRule" id="PRU00339"/>
    </source>
</evidence>
<keyword evidence="2" id="KW-0732">Signal</keyword>
<accession>A0ABY7T8S5</accession>
<feature type="signal peptide" evidence="2">
    <location>
        <begin position="1"/>
        <end position="23"/>
    </location>
</feature>
<dbReference type="PANTHER" id="PTHR12558">
    <property type="entry name" value="CELL DIVISION CYCLE 16,23,27"/>
    <property type="match status" value="1"/>
</dbReference>
<feature type="repeat" description="TPR" evidence="1">
    <location>
        <begin position="202"/>
        <end position="235"/>
    </location>
</feature>
<proteinExistence type="predicted"/>
<sequence>MKLLSKVAYAAAGLVFIGSSVFAQSLADAKKAIDAEQYQKAKSILKNLTTTQPTKDENFFYLGWVYTIQDYTDSAKVVFNQGVTANPKSALNYAGLGVVAHLDKDNSSATMNFDKAIANAAKDSKPYVYIGKGYLLLPPGKGTTVAAADANAAIAVLTKGLAVNAKDVDLNVALGDAYRSQLKSNDAYKYYSDAVALNPQSAVANVAIGVLWKFANNFEDAEKQFQKAISIDPNFGPAYREWAETDLRWALTEPKMASEKVKQAADQYRKYLSLTDMSVESRMRYADFLIQAGDYKTLQTEAAALSSSANTNLRIYRYLGYSAYENGDYAAGLTAMNKWISQAGEKRIIPRDYLYLGRLQIASGQDSLGIQSLQKAYQLDTTQADVFNEIAKNYYGKKKYAQAGDAYATYIQKSRKGNLNDYFREGTSYYFAYDEKNPKADTMLLVKADSAFAHIEHTATTPVAAVALYRAYVNDTKDRDRQNIKGYAKPFYEKYIEIVTTKGVTDADKKSLASAYAYLGTYYQYKEKDNAKATDNFTKARDLDPNNKQAQAFFAKGAPAKGK</sequence>
<dbReference type="InterPro" id="IPR019734">
    <property type="entry name" value="TPR_rpt"/>
</dbReference>
<dbReference type="SUPFAM" id="SSF48452">
    <property type="entry name" value="TPR-like"/>
    <property type="match status" value="3"/>
</dbReference>
<gene>
    <name evidence="3" type="ORF">PQO05_02320</name>
</gene>
<dbReference type="Gene3D" id="1.25.40.10">
    <property type="entry name" value="Tetratricopeptide repeat domain"/>
    <property type="match status" value="3"/>
</dbReference>
<keyword evidence="1" id="KW-0802">TPR repeat</keyword>
<reference evidence="3 4" key="1">
    <citation type="submission" date="2023-02" db="EMBL/GenBank/DDBJ databases">
        <title>Genome sequence of Mucilaginibacter jinjuensis strain KACC 16571.</title>
        <authorList>
            <person name="Kim S."/>
            <person name="Heo J."/>
            <person name="Kwon S.-W."/>
        </authorList>
    </citation>
    <scope>NUCLEOTIDE SEQUENCE [LARGE SCALE GENOMIC DNA]</scope>
    <source>
        <strain evidence="3 4">KACC 16571</strain>
    </source>
</reference>
<evidence type="ECO:0008006" key="5">
    <source>
        <dbReference type="Google" id="ProtNLM"/>
    </source>
</evidence>
<evidence type="ECO:0000256" key="2">
    <source>
        <dbReference type="SAM" id="SignalP"/>
    </source>
</evidence>
<dbReference type="Proteomes" id="UP001216139">
    <property type="component" value="Chromosome"/>
</dbReference>
<feature type="repeat" description="TPR" evidence="1">
    <location>
        <begin position="168"/>
        <end position="201"/>
    </location>
</feature>
<dbReference type="PANTHER" id="PTHR12558:SF13">
    <property type="entry name" value="CELL DIVISION CYCLE PROTEIN 27 HOMOLOG"/>
    <property type="match status" value="1"/>
</dbReference>
<organism evidence="3 4">
    <name type="scientific">Mucilaginibacter jinjuensis</name>
    <dbReference type="NCBI Taxonomy" id="1176721"/>
    <lineage>
        <taxon>Bacteria</taxon>
        <taxon>Pseudomonadati</taxon>
        <taxon>Bacteroidota</taxon>
        <taxon>Sphingobacteriia</taxon>
        <taxon>Sphingobacteriales</taxon>
        <taxon>Sphingobacteriaceae</taxon>
        <taxon>Mucilaginibacter</taxon>
    </lineage>
</organism>
<keyword evidence="4" id="KW-1185">Reference proteome</keyword>